<protein>
    <recommendedName>
        <fullName evidence="4">Apple domain-containing protein</fullName>
    </recommendedName>
</protein>
<dbReference type="AlphaFoldDB" id="E1ZP20"/>
<keyword evidence="1" id="KW-0732">Signal</keyword>
<organism evidence="3">
    <name type="scientific">Chlorella variabilis</name>
    <name type="common">Green alga</name>
    <dbReference type="NCBI Taxonomy" id="554065"/>
    <lineage>
        <taxon>Eukaryota</taxon>
        <taxon>Viridiplantae</taxon>
        <taxon>Chlorophyta</taxon>
        <taxon>core chlorophytes</taxon>
        <taxon>Trebouxiophyceae</taxon>
        <taxon>Chlorellales</taxon>
        <taxon>Chlorellaceae</taxon>
        <taxon>Chlorella clade</taxon>
        <taxon>Chlorella</taxon>
    </lineage>
</organism>
<name>E1ZP20_CHLVA</name>
<evidence type="ECO:0008006" key="4">
    <source>
        <dbReference type="Google" id="ProtNLM"/>
    </source>
</evidence>
<sequence>MTGRSRGPALWAELLLPVFLLSCGALAQLQPAELPLGAKILGGAIDSLVVSQGLVRAYQVVNKVEVQKGTFSYTQGTSTYTKSESMGSYVAERSNATYQARRHSLPFTPPPSPPPLAAASLPEQRAGAHAWVYVGGITPDCPDRPFEAHVLYACNASGAGGDRFEPGVHQPINFDNLQPPWLAVDFLACIRTFTVASSRLDQLGVLPAAATSSLPAAAPTRTTLPSSAATAAVRVVNKVEVLLGNVQLEGPNASTLFNAVSMGTFFPGLSNATYQVYWGVVGGPGLCAATAQVITTRVTYACSPAANGSDAFDPPLFEPPWQGAPVPWFSFDYFSCTLNLTVASTRPIYLAVLAAAAALSSPASAIPAVPSASLPVGTVMEGTFVPVSDSTTTIYITYRVVRGVEVQVIQEVRSQAGSGINTATNTTAIFCPAQSSATRQVYAPTPGNCANVVGVTGAFILKFVCNASAATDFFNPRLYNVPNQNLGSFPPWYVADASEGTYVLQAQSRRVPRPPLPPPVVPSPRCSPVISARFAASTSGSALLGGGGDQVHEGVASWGGCCNLCAAAGCDTFSLVADTQTCYLRMTPGTFTLRFDNAVFGFTAAAAISQATQAATETQAAISQAAQAATETQAAISQAAQAPAAASQAPADTSPTTQATLAATQAAAQLKPRLHKKGFAELAACLADVTVPLKSGPVVGGGVLALLVCDCLSATLPLLRCGALELVEGDWVRLLTAAAAPLECVLPQLQHLAAAVSGPSPSRTAPDSLDKCLSACGLPIVWLTGLAAVEPPVMPPRVAAVLAATVLTPQKLLPFVSTLSQASLAWMVAEGGSLVRHNS</sequence>
<dbReference type="Proteomes" id="UP000008141">
    <property type="component" value="Unassembled WGS sequence"/>
</dbReference>
<feature type="chain" id="PRO_5003155983" description="Apple domain-containing protein" evidence="1">
    <location>
        <begin position="28"/>
        <end position="839"/>
    </location>
</feature>
<dbReference type="STRING" id="554065.E1ZP20"/>
<dbReference type="EMBL" id="GL433856">
    <property type="protein sequence ID" value="EFN52438.1"/>
    <property type="molecule type" value="Genomic_DNA"/>
</dbReference>
<reference evidence="2 3" key="1">
    <citation type="journal article" date="2010" name="Plant Cell">
        <title>The Chlorella variabilis NC64A genome reveals adaptation to photosymbiosis, coevolution with viruses, and cryptic sex.</title>
        <authorList>
            <person name="Blanc G."/>
            <person name="Duncan G."/>
            <person name="Agarkova I."/>
            <person name="Borodovsky M."/>
            <person name="Gurnon J."/>
            <person name="Kuo A."/>
            <person name="Lindquist E."/>
            <person name="Lucas S."/>
            <person name="Pangilinan J."/>
            <person name="Polle J."/>
            <person name="Salamov A."/>
            <person name="Terry A."/>
            <person name="Yamada T."/>
            <person name="Dunigan D.D."/>
            <person name="Grigoriev I.V."/>
            <person name="Claverie J.M."/>
            <person name="Van Etten J.L."/>
        </authorList>
    </citation>
    <scope>NUCLEOTIDE SEQUENCE [LARGE SCALE GENOMIC DNA]</scope>
    <source>
        <strain evidence="2 3">NC64A</strain>
    </source>
</reference>
<evidence type="ECO:0000256" key="1">
    <source>
        <dbReference type="SAM" id="SignalP"/>
    </source>
</evidence>
<feature type="signal peptide" evidence="1">
    <location>
        <begin position="1"/>
        <end position="27"/>
    </location>
</feature>
<accession>E1ZP20</accession>
<evidence type="ECO:0000313" key="2">
    <source>
        <dbReference type="EMBL" id="EFN52438.1"/>
    </source>
</evidence>
<evidence type="ECO:0000313" key="3">
    <source>
        <dbReference type="Proteomes" id="UP000008141"/>
    </source>
</evidence>
<proteinExistence type="predicted"/>
<keyword evidence="3" id="KW-1185">Reference proteome</keyword>
<dbReference type="RefSeq" id="XP_005844540.1">
    <property type="nucleotide sequence ID" value="XM_005844478.1"/>
</dbReference>
<gene>
    <name evidence="2" type="ORF">CHLNCDRAFT_138966</name>
</gene>
<dbReference type="GeneID" id="17351914"/>
<dbReference type="InParanoid" id="E1ZP20"/>
<dbReference type="KEGG" id="cvr:CHLNCDRAFT_138966"/>